<dbReference type="GO" id="GO:0000324">
    <property type="term" value="C:fungal-type vacuole"/>
    <property type="evidence" value="ECO:0007669"/>
    <property type="project" value="TreeGrafter"/>
</dbReference>
<dbReference type="Proteomes" id="UP000249497">
    <property type="component" value="Unassembled WGS sequence"/>
</dbReference>
<keyword evidence="2 5" id="KW-0812">Transmembrane</keyword>
<dbReference type="AlphaFoldDB" id="A0A8T8WJ75"/>
<dbReference type="GeneID" id="37181094"/>
<evidence type="ECO:0000256" key="1">
    <source>
        <dbReference type="ARBA" id="ARBA00004141"/>
    </source>
</evidence>
<evidence type="ECO:0000256" key="4">
    <source>
        <dbReference type="ARBA" id="ARBA00023136"/>
    </source>
</evidence>
<comment type="subcellular location">
    <subcellularLocation>
        <location evidence="1">Membrane</location>
        <topology evidence="1">Multi-pass membrane protein</topology>
    </subcellularLocation>
</comment>
<feature type="transmembrane region" description="Helical" evidence="5">
    <location>
        <begin position="23"/>
        <end position="45"/>
    </location>
</feature>
<feature type="transmembrane region" description="Helical" evidence="5">
    <location>
        <begin position="249"/>
        <end position="271"/>
    </location>
</feature>
<proteinExistence type="predicted"/>
<feature type="transmembrane region" description="Helical" evidence="5">
    <location>
        <begin position="123"/>
        <end position="145"/>
    </location>
</feature>
<dbReference type="PANTHER" id="PTHR31465:SF8">
    <property type="entry name" value="DOMAIN PROTEIN, PUTATIVE (AFU_ORTHOLOGUE AFUA_6G14140)-RELATED"/>
    <property type="match status" value="1"/>
</dbReference>
<organism evidence="6 7">
    <name type="scientific">Aspergillus japonicus CBS 114.51</name>
    <dbReference type="NCBI Taxonomy" id="1448312"/>
    <lineage>
        <taxon>Eukaryota</taxon>
        <taxon>Fungi</taxon>
        <taxon>Dikarya</taxon>
        <taxon>Ascomycota</taxon>
        <taxon>Pezizomycotina</taxon>
        <taxon>Eurotiomycetes</taxon>
        <taxon>Eurotiomycetidae</taxon>
        <taxon>Eurotiales</taxon>
        <taxon>Aspergillaceae</taxon>
        <taxon>Aspergillus</taxon>
        <taxon>Aspergillus subgen. Circumdati</taxon>
    </lineage>
</organism>
<dbReference type="EMBL" id="KZ824917">
    <property type="protein sequence ID" value="RAH75756.1"/>
    <property type="molecule type" value="Genomic_DNA"/>
</dbReference>
<keyword evidence="7" id="KW-1185">Reference proteome</keyword>
<feature type="transmembrane region" description="Helical" evidence="5">
    <location>
        <begin position="83"/>
        <end position="103"/>
    </location>
</feature>
<keyword evidence="4 5" id="KW-0472">Membrane</keyword>
<dbReference type="InterPro" id="IPR007568">
    <property type="entry name" value="RTA1"/>
</dbReference>
<protein>
    <submittedName>
        <fullName evidence="6">RTA1 like protein</fullName>
    </submittedName>
</protein>
<feature type="transmembrane region" description="Helical" evidence="5">
    <location>
        <begin position="212"/>
        <end position="233"/>
    </location>
</feature>
<gene>
    <name evidence="6" type="ORF">BO86DRAFT_460348</name>
</gene>
<evidence type="ECO:0000313" key="7">
    <source>
        <dbReference type="Proteomes" id="UP000249497"/>
    </source>
</evidence>
<dbReference type="RefSeq" id="XP_025521650.1">
    <property type="nucleotide sequence ID" value="XM_025677401.1"/>
</dbReference>
<feature type="transmembrane region" description="Helical" evidence="5">
    <location>
        <begin position="52"/>
        <end position="71"/>
    </location>
</feature>
<evidence type="ECO:0000256" key="2">
    <source>
        <dbReference type="ARBA" id="ARBA00022692"/>
    </source>
</evidence>
<dbReference type="OrthoDB" id="4521223at2759"/>
<evidence type="ECO:0000313" key="6">
    <source>
        <dbReference type="EMBL" id="RAH75756.1"/>
    </source>
</evidence>
<evidence type="ECO:0000256" key="3">
    <source>
        <dbReference type="ARBA" id="ARBA00022989"/>
    </source>
</evidence>
<sequence>MKCTHITPSCPVEATTYGYYPNLAANCLYLSIFCICACLQVGLGIKAGAKTYTALTTIGCLGEALGYVGRIMMHSNPWSNSGYILQILLLILSPSFLAAALYFNLKAAINHFGSEHFRISARFVAPIFITCDAIGFLTQGVGGGIEASGSSGGASQSTTDIGNDVMIFGISFQAATMAVCAVLFLDYFITYRKAGRNRSNMHFSGANSLSQKFYITCNIVAFSTILIRCIYRIPEMAGGWGNPIMRSQALFMIFDGAMVTIAAILMTAAHADQAQEEQSRSMDNTC</sequence>
<keyword evidence="3 5" id="KW-1133">Transmembrane helix</keyword>
<dbReference type="GO" id="GO:0005886">
    <property type="term" value="C:plasma membrane"/>
    <property type="evidence" value="ECO:0007669"/>
    <property type="project" value="TreeGrafter"/>
</dbReference>
<name>A0A8T8WJ75_ASPJA</name>
<dbReference type="Pfam" id="PF04479">
    <property type="entry name" value="RTA1"/>
    <property type="match status" value="1"/>
</dbReference>
<evidence type="ECO:0000256" key="5">
    <source>
        <dbReference type="SAM" id="Phobius"/>
    </source>
</evidence>
<dbReference type="PANTHER" id="PTHR31465">
    <property type="entry name" value="PROTEIN RTA1-RELATED"/>
    <property type="match status" value="1"/>
</dbReference>
<reference evidence="6 7" key="1">
    <citation type="submission" date="2018-02" db="EMBL/GenBank/DDBJ databases">
        <title>The genomes of Aspergillus section Nigri reveals drivers in fungal speciation.</title>
        <authorList>
            <consortium name="DOE Joint Genome Institute"/>
            <person name="Vesth T.C."/>
            <person name="Nybo J."/>
            <person name="Theobald S."/>
            <person name="Brandl J."/>
            <person name="Frisvad J.C."/>
            <person name="Nielsen K.F."/>
            <person name="Lyhne E.K."/>
            <person name="Kogle M.E."/>
            <person name="Kuo A."/>
            <person name="Riley R."/>
            <person name="Clum A."/>
            <person name="Nolan M."/>
            <person name="Lipzen A."/>
            <person name="Salamov A."/>
            <person name="Henrissat B."/>
            <person name="Wiebenga A."/>
            <person name="De vries R.P."/>
            <person name="Grigoriev I.V."/>
            <person name="Mortensen U.H."/>
            <person name="Andersen M.R."/>
            <person name="Baker S.E."/>
        </authorList>
    </citation>
    <scope>NUCLEOTIDE SEQUENCE [LARGE SCALE GENOMIC DNA]</scope>
    <source>
        <strain evidence="6 7">CBS 114.51</strain>
    </source>
</reference>
<feature type="transmembrane region" description="Helical" evidence="5">
    <location>
        <begin position="165"/>
        <end position="191"/>
    </location>
</feature>
<accession>A0A8T8WJ75</accession>